<feature type="region of interest" description="Disordered" evidence="1">
    <location>
        <begin position="39"/>
        <end position="63"/>
    </location>
</feature>
<dbReference type="EMBL" id="BAABME010005934">
    <property type="protein sequence ID" value="GAA0167013.1"/>
    <property type="molecule type" value="Genomic_DNA"/>
</dbReference>
<accession>A0AAV3QWL1</accession>
<gene>
    <name evidence="2" type="ORF">LIER_22041</name>
</gene>
<evidence type="ECO:0000313" key="2">
    <source>
        <dbReference type="EMBL" id="GAA0167013.1"/>
    </source>
</evidence>
<reference evidence="2 3" key="1">
    <citation type="submission" date="2024-01" db="EMBL/GenBank/DDBJ databases">
        <title>The complete chloroplast genome sequence of Lithospermum erythrorhizon: insights into the phylogenetic relationship among Boraginaceae species and the maternal lineages of purple gromwells.</title>
        <authorList>
            <person name="Okada T."/>
            <person name="Watanabe K."/>
        </authorList>
    </citation>
    <scope>NUCLEOTIDE SEQUENCE [LARGE SCALE GENOMIC DNA]</scope>
</reference>
<protein>
    <submittedName>
        <fullName evidence="2">Uncharacterized protein</fullName>
    </submittedName>
</protein>
<name>A0AAV3QWL1_LITER</name>
<dbReference type="Proteomes" id="UP001454036">
    <property type="component" value="Unassembled WGS sequence"/>
</dbReference>
<proteinExistence type="predicted"/>
<comment type="caution">
    <text evidence="2">The sequence shown here is derived from an EMBL/GenBank/DDBJ whole genome shotgun (WGS) entry which is preliminary data.</text>
</comment>
<dbReference type="AlphaFoldDB" id="A0AAV3QWL1"/>
<sequence length="112" mass="12881">MYEGELYQKSFERQLLLCVSQENIQKPHSLRYMGNRLSGKTAKGKRQMGGSCSASEDQRGGHSAIPMEKYKHLMARSYNRRVKGAGTYELEEMDGKPVPWTWHASKLSKFYC</sequence>
<keyword evidence="3" id="KW-1185">Reference proteome</keyword>
<organism evidence="2 3">
    <name type="scientific">Lithospermum erythrorhizon</name>
    <name type="common">Purple gromwell</name>
    <name type="synonym">Lithospermum officinale var. erythrorhizon</name>
    <dbReference type="NCBI Taxonomy" id="34254"/>
    <lineage>
        <taxon>Eukaryota</taxon>
        <taxon>Viridiplantae</taxon>
        <taxon>Streptophyta</taxon>
        <taxon>Embryophyta</taxon>
        <taxon>Tracheophyta</taxon>
        <taxon>Spermatophyta</taxon>
        <taxon>Magnoliopsida</taxon>
        <taxon>eudicotyledons</taxon>
        <taxon>Gunneridae</taxon>
        <taxon>Pentapetalae</taxon>
        <taxon>asterids</taxon>
        <taxon>lamiids</taxon>
        <taxon>Boraginales</taxon>
        <taxon>Boraginaceae</taxon>
        <taxon>Boraginoideae</taxon>
        <taxon>Lithospermeae</taxon>
        <taxon>Lithospermum</taxon>
    </lineage>
</organism>
<evidence type="ECO:0000313" key="3">
    <source>
        <dbReference type="Proteomes" id="UP001454036"/>
    </source>
</evidence>
<evidence type="ECO:0000256" key="1">
    <source>
        <dbReference type="SAM" id="MobiDB-lite"/>
    </source>
</evidence>